<dbReference type="InterPro" id="IPR013473">
    <property type="entry name" value="BrxL"/>
</dbReference>
<evidence type="ECO:0000313" key="4">
    <source>
        <dbReference type="Proteomes" id="UP001212499"/>
    </source>
</evidence>
<dbReference type="GO" id="GO:0008233">
    <property type="term" value="F:peptidase activity"/>
    <property type="evidence" value="ECO:0007669"/>
    <property type="project" value="UniProtKB-KW"/>
</dbReference>
<keyword evidence="3" id="KW-0378">Hydrolase</keyword>
<dbReference type="Proteomes" id="UP001212499">
    <property type="component" value="Unassembled WGS sequence"/>
</dbReference>
<keyword evidence="3" id="KW-0645">Protease</keyword>
<reference evidence="3 4" key="1">
    <citation type="submission" date="2023-01" db="EMBL/GenBank/DDBJ databases">
        <title>Genomes from the Australian National Cyanobacteria Reference Collection.</title>
        <authorList>
            <person name="Willis A."/>
            <person name="Lee E.M.F."/>
        </authorList>
    </citation>
    <scope>NUCLEOTIDE SEQUENCE [LARGE SCALE GENOMIC DNA]</scope>
    <source>
        <strain evidence="3 4">CS-1033</strain>
    </source>
</reference>
<dbReference type="InterPro" id="IPR046838">
    <property type="entry name" value="BrxL_N"/>
</dbReference>
<dbReference type="GO" id="GO:0006508">
    <property type="term" value="P:proteolysis"/>
    <property type="evidence" value="ECO:0007669"/>
    <property type="project" value="UniProtKB-KW"/>
</dbReference>
<dbReference type="EMBL" id="JAQMUH010000043">
    <property type="protein sequence ID" value="MDB9538742.1"/>
    <property type="molecule type" value="Genomic_DNA"/>
</dbReference>
<dbReference type="Pfam" id="PF13337">
    <property type="entry name" value="BrxL_ATPase"/>
    <property type="match status" value="1"/>
</dbReference>
<organism evidence="3 4">
    <name type="scientific">Anabaenopsis arnoldii</name>
    <dbReference type="NCBI Taxonomy" id="2152938"/>
    <lineage>
        <taxon>Bacteria</taxon>
        <taxon>Bacillati</taxon>
        <taxon>Cyanobacteriota</taxon>
        <taxon>Cyanophyceae</taxon>
        <taxon>Nostocales</taxon>
        <taxon>Nodulariaceae</taxon>
        <taxon>Anabaenopsis</taxon>
    </lineage>
</organism>
<proteinExistence type="predicted"/>
<dbReference type="RefSeq" id="WP_271731368.1">
    <property type="nucleotide sequence ID" value="NZ_JANQDP010000042.1"/>
</dbReference>
<feature type="domain" description="BREX system Lon protease-like BrxL N-terminal" evidence="2">
    <location>
        <begin position="11"/>
        <end position="141"/>
    </location>
</feature>
<comment type="caution">
    <text evidence="3">The sequence shown here is derived from an EMBL/GenBank/DDBJ whole genome shotgun (WGS) entry which is preliminary data.</text>
</comment>
<name>A0ABT5APC1_9CYAN</name>
<dbReference type="Pfam" id="PF20442">
    <property type="entry name" value="BrxL_N"/>
    <property type="match status" value="1"/>
</dbReference>
<gene>
    <name evidence="3" type="primary">brxL</name>
    <name evidence="3" type="ORF">PN457_03530</name>
</gene>
<evidence type="ECO:0000256" key="1">
    <source>
        <dbReference type="SAM" id="MobiDB-lite"/>
    </source>
</evidence>
<evidence type="ECO:0000313" key="3">
    <source>
        <dbReference type="EMBL" id="MDB9538742.1"/>
    </source>
</evidence>
<dbReference type="NCBIfam" id="TIGR02688">
    <property type="entry name" value="BREX system Lon protease-like protein BrxL"/>
    <property type="match status" value="1"/>
</dbReference>
<dbReference type="InterPro" id="IPR014061">
    <property type="entry name" value="BrxL-like"/>
</dbReference>
<feature type="region of interest" description="Disordered" evidence="1">
    <location>
        <begin position="989"/>
        <end position="1017"/>
    </location>
</feature>
<evidence type="ECO:0000259" key="2">
    <source>
        <dbReference type="Pfam" id="PF20442"/>
    </source>
</evidence>
<dbReference type="NCBIfam" id="TIGR02653">
    <property type="entry name" value="Lon_rel_chp"/>
    <property type="match status" value="1"/>
</dbReference>
<protein>
    <submittedName>
        <fullName evidence="3">Protease Lon-related BREX system protein BrxL</fullName>
    </submittedName>
</protein>
<sequence length="1017" mass="115308">MDDLNQKLNNIYPGKVVRKDLTKRIKEGANVPVYVLEYLLGMYCATDEETTIAEGVTRVKNILAQNYVRPDEAELVKSKIRELGRFTIIDQVNVTLNEKDDIYQGTLTNLGIKGVVIDPETVKLNSKLLGSGIWCILQMEYEGGTKPSPFIVASLKPIQMPNVDMDELFAGRPAFTRNEWIDLLIRSTGLEPTIVSDEVKWHLLARLIPLCENNYNSCELGPRSTGKSHVYKEVSPNSILVSGGKTTVANLFYNMSTRRVGLVGLFDVVAFDEVAGISFHDNDGVQIMKDYMASGSFARGKAEITANASMVFVGNIDQSVESLVKTSHLLAPFPEAMIDTTFFDRFHAYIPGWEIPKFSPENFTNQYGFIVDYLAEWLREMRKRSFADAIDRYFRLGNNLKQRDVQAVRKTVSGLLKLLFPDGSFSKQDVHDALVYALRVRRRVKEQLKKIGGMEFYDVHFSYIDLETMDEHFVSVPEQGGSTLISQDILTPGHLILIEEATKPLPTGDELAEVQAALAAFNEDTKELSNIYKINKIHNHELLQPESVAEEFIFPESVEEIPGKRIFRTPSFKPRRENREVIEAYRERLANVPLTQPNLLINRMPGEKPKGLMGISVPFRGTRRSTLISEDFPEDYKAMGQEAGWLLQPLTFIETEINGRWLFWEENKNNKRVTKDAWTKLDFRSRHESVKKMLIHCINQIEPDILNSENKWGAVHYFFDWLLWSLGHPSVSDFPQTKDYLKGANTEYRRTAHNRLMQVINLRLLLLYPCDYFGAILEELSDDEESYEFSISIDEARRWCEKQFKSQSSNAISSEELFLDPNVESGRLLLAASNYTTNAIGYTDNEWCAKATLINLYFYAPHLLYCKDNYSGWDLDWIRADLEVGDRIAQLKGFTGYKDKYQYSNDSVQHFSPLILIEEASSALPPSEDAEVDAILVKMFGTSDSNSLPPSEDAEVDAIPAKMFGTSDSNSLPPSEDAEVDAILAKMFGTSDSNSLPPSEDRANSPNRKLLGGRDEI</sequence>
<accession>A0ABT5APC1</accession>
<keyword evidence="4" id="KW-1185">Reference proteome</keyword>